<dbReference type="Gene3D" id="3.90.320.10">
    <property type="match status" value="1"/>
</dbReference>
<dbReference type="InterPro" id="IPR019925">
    <property type="entry name" value="DNA_repair_protein_predicted"/>
</dbReference>
<dbReference type="InterPro" id="IPR011604">
    <property type="entry name" value="PDDEXK-like_dom_sf"/>
</dbReference>
<protein>
    <submittedName>
        <fullName evidence="3">DNA repair protein, predicted</fullName>
    </submittedName>
</protein>
<dbReference type="Pfam" id="PF12705">
    <property type="entry name" value="PDDEXK_1"/>
    <property type="match status" value="1"/>
</dbReference>
<sequence length="684" mass="77406">MFAFPDREGELYAAAHFARQCLLENPNQRIGVIVIGLERLRARVRAIFDDVLAPPRLVQREGIGERPYNLSLGEPLRNYPVVEAALDILDRAGVARSSVGLSRLLRSPYWGDPAQDGPLRFACDCAWRERGRNGGAGWDLPLSPELCPKSFLRAWEQSGTRLSASGLDQAQPLSHWISLWSGLLKDFGWPGARLLDSVEYQAHAAWSEVLEEVARLAALPRRWYFSDFRLFVTEALGERLFQPETPPSPIEVLGPLETAGLHFDRTWVVGAEAQTWPPEPHPHPFLPYALQRQRQLPHASSMREFQFNERLLARWRESTTEIVVSFTRREDDRDLDPSPLLANWPDPKPGPMGRSGFRRQASSQGPPLAAVPFTEPVALGSDEIRGGIRFLKDQAACPFQGFAAHRLRGDILPPWRLPFDAHARGLLLHAMLERVWNALRVYRPDQWDWERVRDSIAHAVDAALDEEPAAGPLTRMLRQTLRPSFIEWIETWFREHESTRREAFEIMTEQRATVTLAGLRLHCRADRIECRPDGALVIVDYKTGQPPPARRWMGERPLEPQLPVYALAWPRARALLVASLKPGRMGYTGVAEQADFLPDPKPIEAIPDWKAQMAHWREALENLVREIQRGRNDLDPHGDPDPPCERCAYPALCRLQETRISGESDPTEADSGHEVPDASDAQDA</sequence>
<feature type="region of interest" description="Disordered" evidence="1">
    <location>
        <begin position="337"/>
        <end position="370"/>
    </location>
</feature>
<reference evidence="3" key="1">
    <citation type="submission" date="2013-08" db="EMBL/GenBank/DDBJ databases">
        <authorList>
            <person name="Mendez C."/>
            <person name="Richter M."/>
            <person name="Ferrer M."/>
            <person name="Sanchez J."/>
        </authorList>
    </citation>
    <scope>NUCLEOTIDE SEQUENCE</scope>
</reference>
<organism evidence="3">
    <name type="scientific">mine drainage metagenome</name>
    <dbReference type="NCBI Taxonomy" id="410659"/>
    <lineage>
        <taxon>unclassified sequences</taxon>
        <taxon>metagenomes</taxon>
        <taxon>ecological metagenomes</taxon>
    </lineage>
</organism>
<dbReference type="SUPFAM" id="SSF52540">
    <property type="entry name" value="P-loop containing nucleoside triphosphate hydrolases"/>
    <property type="match status" value="1"/>
</dbReference>
<evidence type="ECO:0000259" key="2">
    <source>
        <dbReference type="Pfam" id="PF12705"/>
    </source>
</evidence>
<dbReference type="AlphaFoldDB" id="T1BQH3"/>
<dbReference type="NCBIfam" id="TIGR03623">
    <property type="entry name" value="probable DNA repair protein"/>
    <property type="match status" value="1"/>
</dbReference>
<gene>
    <name evidence="3" type="ORF">B1B_04787</name>
</gene>
<evidence type="ECO:0000256" key="1">
    <source>
        <dbReference type="SAM" id="MobiDB-lite"/>
    </source>
</evidence>
<name>T1BQH3_9ZZZZ</name>
<dbReference type="EMBL" id="AUZY01003003">
    <property type="protein sequence ID" value="EQD70828.1"/>
    <property type="molecule type" value="Genomic_DNA"/>
</dbReference>
<comment type="caution">
    <text evidence="3">The sequence shown here is derived from an EMBL/GenBank/DDBJ whole genome shotgun (WGS) entry which is preliminary data.</text>
</comment>
<proteinExistence type="predicted"/>
<dbReference type="InterPro" id="IPR038726">
    <property type="entry name" value="PDDEXK_AddAB-type"/>
</dbReference>
<dbReference type="InterPro" id="IPR027417">
    <property type="entry name" value="P-loop_NTPase"/>
</dbReference>
<feature type="domain" description="PD-(D/E)XK endonuclease-like" evidence="2">
    <location>
        <begin position="395"/>
        <end position="654"/>
    </location>
</feature>
<reference evidence="3" key="2">
    <citation type="journal article" date="2014" name="ISME J.">
        <title>Microbial stratification in low pH oxic and suboxic macroscopic growths along an acid mine drainage.</title>
        <authorList>
            <person name="Mendez-Garcia C."/>
            <person name="Mesa V."/>
            <person name="Sprenger R.R."/>
            <person name="Richter M."/>
            <person name="Diez M.S."/>
            <person name="Solano J."/>
            <person name="Bargiela R."/>
            <person name="Golyshina O.V."/>
            <person name="Manteca A."/>
            <person name="Ramos J.L."/>
            <person name="Gallego J.R."/>
            <person name="Llorente I."/>
            <person name="Martins Dos Santos V.A."/>
            <person name="Jensen O.N."/>
            <person name="Pelaez A.I."/>
            <person name="Sanchez J."/>
            <person name="Ferrer M."/>
        </authorList>
    </citation>
    <scope>NUCLEOTIDE SEQUENCE</scope>
</reference>
<feature type="region of interest" description="Disordered" evidence="1">
    <location>
        <begin position="658"/>
        <end position="684"/>
    </location>
</feature>
<accession>T1BQH3</accession>
<evidence type="ECO:0000313" key="3">
    <source>
        <dbReference type="EMBL" id="EQD70828.1"/>
    </source>
</evidence>